<evidence type="ECO:0000313" key="1">
    <source>
        <dbReference type="EMBL" id="UVX36116.1"/>
    </source>
</evidence>
<name>A0ABY5TRQ0_9VIRU</name>
<organism evidence="1 2">
    <name type="scientific">Bacteriophage sp</name>
    <dbReference type="NCBI Taxonomy" id="38018"/>
    <lineage>
        <taxon>Viruses</taxon>
    </lineage>
</organism>
<protein>
    <submittedName>
        <fullName evidence="1">DNA N-6-adenine-methyltransferase</fullName>
    </submittedName>
</protein>
<accession>A0ABY5TRQ0</accession>
<dbReference type="Proteomes" id="UP001160009">
    <property type="component" value="Segment"/>
</dbReference>
<sequence>MTTTTNSFTSANGAAYSSNRMDWETPKELFSELDKEFHFTLDAASSETNHKCRKYYTLKDSALDHEWTGETVFCNPPYGRAIAD</sequence>
<evidence type="ECO:0000313" key="2">
    <source>
        <dbReference type="Proteomes" id="UP001160009"/>
    </source>
</evidence>
<dbReference type="InterPro" id="IPR008593">
    <property type="entry name" value="Dam_MeTrfase"/>
</dbReference>
<dbReference type="InterPro" id="IPR002052">
    <property type="entry name" value="DNA_methylase_N6_adenine_CS"/>
</dbReference>
<proteinExistence type="predicted"/>
<keyword evidence="2" id="KW-1185">Reference proteome</keyword>
<reference evidence="1 2" key="1">
    <citation type="submission" date="2022-07" db="EMBL/GenBank/DDBJ databases">
        <authorList>
            <person name="Nishijima S."/>
        </authorList>
    </citation>
    <scope>NUCLEOTIDE SEQUENCE [LARGE SCALE GENOMIC DNA]</scope>
    <source>
        <strain evidence="1">3055_109949</strain>
    </source>
</reference>
<dbReference type="EMBL" id="OP072506">
    <property type="protein sequence ID" value="UVX36116.1"/>
    <property type="molecule type" value="Genomic_DNA"/>
</dbReference>
<dbReference type="Pfam" id="PF05869">
    <property type="entry name" value="Dam"/>
    <property type="match status" value="1"/>
</dbReference>
<dbReference type="PROSITE" id="PS00092">
    <property type="entry name" value="N6_MTASE"/>
    <property type="match status" value="1"/>
</dbReference>